<proteinExistence type="predicted"/>
<keyword evidence="4" id="KW-1185">Reference proteome</keyword>
<dbReference type="PANTHER" id="PTHR15708:SF14">
    <property type="entry name" value="METASTASIS SUPPRESSOR 1 ISOFORM X1"/>
    <property type="match status" value="1"/>
</dbReference>
<dbReference type="PANTHER" id="PTHR15708">
    <property type="entry name" value="ACTIN BUNDLING/MISSING IN METASTASIS-RELATED"/>
    <property type="match status" value="1"/>
</dbReference>
<dbReference type="Pfam" id="PF08397">
    <property type="entry name" value="IMD"/>
    <property type="match status" value="1"/>
</dbReference>
<dbReference type="GO" id="GO:0009898">
    <property type="term" value="C:cytoplasmic side of plasma membrane"/>
    <property type="evidence" value="ECO:0007669"/>
    <property type="project" value="TreeGrafter"/>
</dbReference>
<dbReference type="GO" id="GO:0030031">
    <property type="term" value="P:cell projection assembly"/>
    <property type="evidence" value="ECO:0007669"/>
    <property type="project" value="TreeGrafter"/>
</dbReference>
<reference evidence="3" key="1">
    <citation type="submission" date="2020-06" db="EMBL/GenBank/DDBJ databases">
        <authorList>
            <consortium name="Wellcome Sanger Institute Data Sharing"/>
        </authorList>
    </citation>
    <scope>NUCLEOTIDE SEQUENCE [LARGE SCALE GENOMIC DNA]</scope>
</reference>
<dbReference type="GO" id="GO:0007009">
    <property type="term" value="P:plasma membrane organization"/>
    <property type="evidence" value="ECO:0007669"/>
    <property type="project" value="InterPro"/>
</dbReference>
<dbReference type="GO" id="GO:0003779">
    <property type="term" value="F:actin binding"/>
    <property type="evidence" value="ECO:0007669"/>
    <property type="project" value="InterPro"/>
</dbReference>
<dbReference type="InterPro" id="IPR013606">
    <property type="entry name" value="I-BAR_dom"/>
</dbReference>
<gene>
    <name evidence="3" type="primary">mtss1</name>
</gene>
<feature type="region of interest" description="Disordered" evidence="1">
    <location>
        <begin position="501"/>
        <end position="520"/>
    </location>
</feature>
<protein>
    <submittedName>
        <fullName evidence="3">MTSS1-like protein</fullName>
    </submittedName>
</protein>
<dbReference type="AlphaFoldDB" id="A0A8C5D152"/>
<dbReference type="InterPro" id="IPR027267">
    <property type="entry name" value="AH/BAR_dom_sf"/>
</dbReference>
<evidence type="ECO:0000259" key="2">
    <source>
        <dbReference type="PROSITE" id="PS51338"/>
    </source>
</evidence>
<sequence>MDAGIEKECSALGGLFQLIMNDMKAGYPTWEDFVTKGAKLQSQLRTTIALTGAFLDAFQKVADMAMGTRGATKEIGSALTRMCMRHRSIESKLKLFTTALSESLITPLETKMEEWKKGASQLDKDHAKEYKRARADIKKKSSDTIKLQKKVKKGKGEARGQLDCALQDVNVRYAVLEETEKRAVCRALIEERSRYCSFVTMLKPVLDHEINMLGEVTHLQTLLEDLNILTAEPNKLPAASEQVILDLKGSDFSYTYQTPPPSPSSLSRKSSISRLVYYSTLVKPVLHYYNYSRDQLALTLGALNSDAPRSSRDSLHCSSGYSTQTTTPSCSEDTIHTHVDYESISLHGDVDSISLHHVSHGNSQSDFDKSSTIPRNSDLRFQYREFAQSKRPASTVSLLAESELSGSLRLPPSHTATIRRKPSSKPAYRRGTISGGVPIPISTPQVPLRALGSEENMFRAPPPTGGHRRLCSSTQSLAASPYYQLVPGHLPVPVPTVPDAGNTKQQCNQPQQHNHHQNRTNTPTLVWISLPF</sequence>
<feature type="compositionally biased region" description="Low complexity" evidence="1">
    <location>
        <begin position="502"/>
        <end position="512"/>
    </location>
</feature>
<evidence type="ECO:0000313" key="4">
    <source>
        <dbReference type="Proteomes" id="UP000694680"/>
    </source>
</evidence>
<dbReference type="Gene3D" id="1.20.1270.60">
    <property type="entry name" value="Arfaptin homology (AH) domain/BAR domain"/>
    <property type="match status" value="1"/>
</dbReference>
<feature type="domain" description="IMD" evidence="2">
    <location>
        <begin position="1"/>
        <end position="250"/>
    </location>
</feature>
<accession>A0A8C5D152</accession>
<dbReference type="GO" id="GO:0015629">
    <property type="term" value="C:actin cytoskeleton"/>
    <property type="evidence" value="ECO:0007669"/>
    <property type="project" value="TreeGrafter"/>
</dbReference>
<evidence type="ECO:0000313" key="3">
    <source>
        <dbReference type="Ensembl" id="ENSGWIP00000000574.1"/>
    </source>
</evidence>
<evidence type="ECO:0000256" key="1">
    <source>
        <dbReference type="SAM" id="MobiDB-lite"/>
    </source>
</evidence>
<dbReference type="SUPFAM" id="SSF103657">
    <property type="entry name" value="BAR/IMD domain-like"/>
    <property type="match status" value="1"/>
</dbReference>
<feature type="region of interest" description="Disordered" evidence="1">
    <location>
        <begin position="309"/>
        <end position="332"/>
    </location>
</feature>
<feature type="compositionally biased region" description="Polar residues" evidence="1">
    <location>
        <begin position="316"/>
        <end position="332"/>
    </location>
</feature>
<dbReference type="Proteomes" id="UP000694680">
    <property type="component" value="Chromosome 5"/>
</dbReference>
<dbReference type="Ensembl" id="ENSGWIT00000000636.1">
    <property type="protein sequence ID" value="ENSGWIP00000000574.1"/>
    <property type="gene ID" value="ENSGWIG00000000377.1"/>
</dbReference>
<organism evidence="3 4">
    <name type="scientific">Gouania willdenowi</name>
    <name type="common">Blunt-snouted clingfish</name>
    <name type="synonym">Lepadogaster willdenowi</name>
    <dbReference type="NCBI Taxonomy" id="441366"/>
    <lineage>
        <taxon>Eukaryota</taxon>
        <taxon>Metazoa</taxon>
        <taxon>Chordata</taxon>
        <taxon>Craniata</taxon>
        <taxon>Vertebrata</taxon>
        <taxon>Euteleostomi</taxon>
        <taxon>Actinopterygii</taxon>
        <taxon>Neopterygii</taxon>
        <taxon>Teleostei</taxon>
        <taxon>Neoteleostei</taxon>
        <taxon>Acanthomorphata</taxon>
        <taxon>Ovalentaria</taxon>
        <taxon>Blenniimorphae</taxon>
        <taxon>Blenniiformes</taxon>
        <taxon>Gobiesocoidei</taxon>
        <taxon>Gobiesocidae</taxon>
        <taxon>Gobiesocinae</taxon>
        <taxon>Gouania</taxon>
    </lineage>
</organism>
<dbReference type="PROSITE" id="PS51338">
    <property type="entry name" value="IMD"/>
    <property type="match status" value="1"/>
</dbReference>
<reference evidence="3" key="2">
    <citation type="submission" date="2025-08" db="UniProtKB">
        <authorList>
            <consortium name="Ensembl"/>
        </authorList>
    </citation>
    <scope>IDENTIFICATION</scope>
</reference>
<reference evidence="3" key="3">
    <citation type="submission" date="2025-09" db="UniProtKB">
        <authorList>
            <consortium name="Ensembl"/>
        </authorList>
    </citation>
    <scope>IDENTIFICATION</scope>
</reference>
<dbReference type="GO" id="GO:0005543">
    <property type="term" value="F:phospholipid binding"/>
    <property type="evidence" value="ECO:0007669"/>
    <property type="project" value="TreeGrafter"/>
</dbReference>
<dbReference type="InterPro" id="IPR030127">
    <property type="entry name" value="MTSS1/MTSS2"/>
</dbReference>
<name>A0A8C5D152_GOUWI</name>
<feature type="region of interest" description="Disordered" evidence="1">
    <location>
        <begin position="410"/>
        <end position="441"/>
    </location>
</feature>